<accession>A0A919X8Q8</accession>
<name>A0A919X8Q8_9BACI</name>
<evidence type="ECO:0000313" key="2">
    <source>
        <dbReference type="Proteomes" id="UP000676917"/>
    </source>
</evidence>
<dbReference type="EMBL" id="BORP01000005">
    <property type="protein sequence ID" value="GIO28082.1"/>
    <property type="molecule type" value="Genomic_DNA"/>
</dbReference>
<comment type="caution">
    <text evidence="1">The sequence shown here is derived from an EMBL/GenBank/DDBJ whole genome shotgun (WGS) entry which is preliminary data.</text>
</comment>
<gene>
    <name evidence="1" type="ORF">J43TS3_26930</name>
</gene>
<sequence>MNAKPLVKLSSQPRKLVAKRVAGGCGCGTKRKERGFNITNQK</sequence>
<reference evidence="1" key="1">
    <citation type="submission" date="2021-03" db="EMBL/GenBank/DDBJ databases">
        <title>Antimicrobial resistance genes in bacteria isolated from Japanese honey, and their potential for conferring macrolide and lincosamide resistance in the American foulbrood pathogen Paenibacillus larvae.</title>
        <authorList>
            <person name="Okamoto M."/>
            <person name="Kumagai M."/>
            <person name="Kanamori H."/>
            <person name="Takamatsu D."/>
        </authorList>
    </citation>
    <scope>NUCLEOTIDE SEQUENCE</scope>
    <source>
        <strain evidence="1">J43TS3</strain>
    </source>
</reference>
<protein>
    <submittedName>
        <fullName evidence="1">Uncharacterized protein</fullName>
    </submittedName>
</protein>
<proteinExistence type="predicted"/>
<organism evidence="1 2">
    <name type="scientific">Ornithinibacillus bavariensis</name>
    <dbReference type="NCBI Taxonomy" id="545502"/>
    <lineage>
        <taxon>Bacteria</taxon>
        <taxon>Bacillati</taxon>
        <taxon>Bacillota</taxon>
        <taxon>Bacilli</taxon>
        <taxon>Bacillales</taxon>
        <taxon>Bacillaceae</taxon>
        <taxon>Ornithinibacillus</taxon>
    </lineage>
</organism>
<keyword evidence="2" id="KW-1185">Reference proteome</keyword>
<evidence type="ECO:0000313" key="1">
    <source>
        <dbReference type="EMBL" id="GIO28082.1"/>
    </source>
</evidence>
<dbReference type="Proteomes" id="UP000676917">
    <property type="component" value="Unassembled WGS sequence"/>
</dbReference>
<dbReference type="AlphaFoldDB" id="A0A919X8Q8"/>